<accession>A0ABY7YJT6</accession>
<reference evidence="3 4" key="1">
    <citation type="submission" date="2023-02" db="EMBL/GenBank/DDBJ databases">
        <title>Devosia algicola sp. nov., isolated from the phycosphere of marine algae.</title>
        <authorList>
            <person name="Kim J.M."/>
            <person name="Lee J.K."/>
            <person name="Choi B.J."/>
            <person name="Bayburt H."/>
            <person name="Jeon C.O."/>
        </authorList>
    </citation>
    <scope>NUCLEOTIDE SEQUENCE [LARGE SCALE GENOMIC DNA]</scope>
    <source>
        <strain evidence="3 4">G20-9</strain>
    </source>
</reference>
<dbReference type="InterPro" id="IPR040832">
    <property type="entry name" value="TTHB210-like_dom"/>
</dbReference>
<dbReference type="CDD" id="cd11669">
    <property type="entry name" value="TTHB210-like"/>
    <property type="match status" value="1"/>
</dbReference>
<feature type="chain" id="PRO_5046055140" description="TTHB210-like domain-containing protein" evidence="1">
    <location>
        <begin position="21"/>
        <end position="140"/>
    </location>
</feature>
<evidence type="ECO:0000313" key="4">
    <source>
        <dbReference type="Proteomes" id="UP001220530"/>
    </source>
</evidence>
<evidence type="ECO:0000259" key="2">
    <source>
        <dbReference type="Pfam" id="PF18197"/>
    </source>
</evidence>
<keyword evidence="1" id="KW-0732">Signal</keyword>
<evidence type="ECO:0000313" key="3">
    <source>
        <dbReference type="EMBL" id="WDR01568.1"/>
    </source>
</evidence>
<dbReference type="EMBL" id="CP118246">
    <property type="protein sequence ID" value="WDR01568.1"/>
    <property type="molecule type" value="Genomic_DNA"/>
</dbReference>
<feature type="domain" description="TTHB210-like" evidence="2">
    <location>
        <begin position="71"/>
        <end position="111"/>
    </location>
</feature>
<dbReference type="Gene3D" id="3.30.200.270">
    <property type="match status" value="1"/>
</dbReference>
<proteinExistence type="predicted"/>
<organism evidence="3 4">
    <name type="scientific">Devosia algicola</name>
    <dbReference type="NCBI Taxonomy" id="3026418"/>
    <lineage>
        <taxon>Bacteria</taxon>
        <taxon>Pseudomonadati</taxon>
        <taxon>Pseudomonadota</taxon>
        <taxon>Alphaproteobacteria</taxon>
        <taxon>Hyphomicrobiales</taxon>
        <taxon>Devosiaceae</taxon>
        <taxon>Devosia</taxon>
    </lineage>
</organism>
<dbReference type="Proteomes" id="UP001220530">
    <property type="component" value="Chromosome"/>
</dbReference>
<gene>
    <name evidence="3" type="ORF">PSQ19_12350</name>
</gene>
<sequence length="140" mass="14932">MRTAALIATILFASTLPILAHELPDSIAKAPPADTFEAVSTLVPLPDFLPGMGQLFVDPATLPAGPFLAYDHDGALVSTIYMLPLKDLNPDNSFDNLAAPSGKVDHVDVYYNAGHPGVAEPHIHIVLWNIPVAEESRVAQ</sequence>
<dbReference type="Pfam" id="PF18197">
    <property type="entry name" value="TTHB210-like"/>
    <property type="match status" value="1"/>
</dbReference>
<dbReference type="InterPro" id="IPR033786">
    <property type="entry name" value="TTHB210-like"/>
</dbReference>
<evidence type="ECO:0000256" key="1">
    <source>
        <dbReference type="SAM" id="SignalP"/>
    </source>
</evidence>
<name>A0ABY7YJT6_9HYPH</name>
<keyword evidence="4" id="KW-1185">Reference proteome</keyword>
<feature type="signal peptide" evidence="1">
    <location>
        <begin position="1"/>
        <end position="20"/>
    </location>
</feature>
<protein>
    <recommendedName>
        <fullName evidence="2">TTHB210-like domain-containing protein</fullName>
    </recommendedName>
</protein>
<dbReference type="RefSeq" id="WP_282217978.1">
    <property type="nucleotide sequence ID" value="NZ_CP118246.1"/>
</dbReference>